<protein>
    <submittedName>
        <fullName evidence="1">Uncharacterized protein</fullName>
    </submittedName>
</protein>
<dbReference type="AlphaFoldDB" id="A0A0A9BQ83"/>
<reference evidence="1" key="2">
    <citation type="journal article" date="2015" name="Data Brief">
        <title>Shoot transcriptome of the giant reed, Arundo donax.</title>
        <authorList>
            <person name="Barrero R.A."/>
            <person name="Guerrero F.D."/>
            <person name="Moolhuijzen P."/>
            <person name="Goolsby J.A."/>
            <person name="Tidwell J."/>
            <person name="Bellgard S.E."/>
            <person name="Bellgard M.I."/>
        </authorList>
    </citation>
    <scope>NUCLEOTIDE SEQUENCE</scope>
    <source>
        <tissue evidence="1">Shoot tissue taken approximately 20 cm above the soil surface</tissue>
    </source>
</reference>
<proteinExistence type="predicted"/>
<reference evidence="1" key="1">
    <citation type="submission" date="2014-09" db="EMBL/GenBank/DDBJ databases">
        <authorList>
            <person name="Magalhaes I.L.F."/>
            <person name="Oliveira U."/>
            <person name="Santos F.R."/>
            <person name="Vidigal T.H.D.A."/>
            <person name="Brescovit A.D."/>
            <person name="Santos A.J."/>
        </authorList>
    </citation>
    <scope>NUCLEOTIDE SEQUENCE</scope>
    <source>
        <tissue evidence="1">Shoot tissue taken approximately 20 cm above the soil surface</tissue>
    </source>
</reference>
<accession>A0A0A9BQ83</accession>
<dbReference type="EMBL" id="GBRH01232359">
    <property type="protein sequence ID" value="JAD65536.1"/>
    <property type="molecule type" value="Transcribed_RNA"/>
</dbReference>
<organism evidence="1">
    <name type="scientific">Arundo donax</name>
    <name type="common">Giant reed</name>
    <name type="synonym">Donax arundinaceus</name>
    <dbReference type="NCBI Taxonomy" id="35708"/>
    <lineage>
        <taxon>Eukaryota</taxon>
        <taxon>Viridiplantae</taxon>
        <taxon>Streptophyta</taxon>
        <taxon>Embryophyta</taxon>
        <taxon>Tracheophyta</taxon>
        <taxon>Spermatophyta</taxon>
        <taxon>Magnoliopsida</taxon>
        <taxon>Liliopsida</taxon>
        <taxon>Poales</taxon>
        <taxon>Poaceae</taxon>
        <taxon>PACMAD clade</taxon>
        <taxon>Arundinoideae</taxon>
        <taxon>Arundineae</taxon>
        <taxon>Arundo</taxon>
    </lineage>
</organism>
<name>A0A0A9BQ83_ARUDO</name>
<sequence>MVFCLIMGAIFTPSPART</sequence>
<evidence type="ECO:0000313" key="1">
    <source>
        <dbReference type="EMBL" id="JAD65536.1"/>
    </source>
</evidence>